<comment type="caution">
    <text evidence="3">The sequence shown here is derived from an EMBL/GenBank/DDBJ whole genome shotgun (WGS) entry which is preliminary data.</text>
</comment>
<dbReference type="GO" id="GO:0016758">
    <property type="term" value="F:hexosyltransferase activity"/>
    <property type="evidence" value="ECO:0007669"/>
    <property type="project" value="UniProtKB-ARBA"/>
</dbReference>
<evidence type="ECO:0000313" key="4">
    <source>
        <dbReference type="Proteomes" id="UP000267368"/>
    </source>
</evidence>
<dbReference type="Pfam" id="PF00535">
    <property type="entry name" value="Glycos_transf_2"/>
    <property type="match status" value="1"/>
</dbReference>
<accession>A0A3N0AHI4</accession>
<dbReference type="PANTHER" id="PTHR22916:SF3">
    <property type="entry name" value="UDP-GLCNAC:BETAGAL BETA-1,3-N-ACETYLGLUCOSAMINYLTRANSFERASE-LIKE PROTEIN 1"/>
    <property type="match status" value="1"/>
</dbReference>
<dbReference type="Proteomes" id="UP000267368">
    <property type="component" value="Unassembled WGS sequence"/>
</dbReference>
<feature type="coiled-coil region" evidence="1">
    <location>
        <begin position="323"/>
        <end position="350"/>
    </location>
</feature>
<dbReference type="AlphaFoldDB" id="A0A3N0AHI4"/>
<protein>
    <recommendedName>
        <fullName evidence="2">Glycosyltransferase 2-like domain-containing protein</fullName>
    </recommendedName>
</protein>
<dbReference type="SUPFAM" id="SSF53448">
    <property type="entry name" value="Nucleotide-diphospho-sugar transferases"/>
    <property type="match status" value="1"/>
</dbReference>
<keyword evidence="4" id="KW-1185">Reference proteome</keyword>
<evidence type="ECO:0000256" key="1">
    <source>
        <dbReference type="SAM" id="Coils"/>
    </source>
</evidence>
<proteinExistence type="predicted"/>
<keyword evidence="1" id="KW-0175">Coiled coil</keyword>
<organism evidence="3 4">
    <name type="scientific">Slackia faecicanis</name>
    <dbReference type="NCBI Taxonomy" id="255723"/>
    <lineage>
        <taxon>Bacteria</taxon>
        <taxon>Bacillati</taxon>
        <taxon>Actinomycetota</taxon>
        <taxon>Coriobacteriia</taxon>
        <taxon>Eggerthellales</taxon>
        <taxon>Eggerthellaceae</taxon>
        <taxon>Slackia</taxon>
    </lineage>
</organism>
<dbReference type="Gene3D" id="3.90.550.10">
    <property type="entry name" value="Spore Coat Polysaccharide Biosynthesis Protein SpsA, Chain A"/>
    <property type="match status" value="1"/>
</dbReference>
<dbReference type="OrthoDB" id="1666828at2"/>
<dbReference type="InterPro" id="IPR001173">
    <property type="entry name" value="Glyco_trans_2-like"/>
</dbReference>
<gene>
    <name evidence="3" type="ORF">DMP07_03325</name>
</gene>
<name>A0A3N0AHI4_9ACTN</name>
<reference evidence="4" key="1">
    <citation type="submission" date="2018-05" db="EMBL/GenBank/DDBJ databases">
        <title>Genome Sequencing of selected type strains of the family Eggerthellaceae.</title>
        <authorList>
            <person name="Danylec N."/>
            <person name="Stoll D.A."/>
            <person name="Doetsch A."/>
            <person name="Huch M."/>
        </authorList>
    </citation>
    <scope>NUCLEOTIDE SEQUENCE [LARGE SCALE GENOMIC DNA]</scope>
    <source>
        <strain evidence="4">DSM 17537</strain>
    </source>
</reference>
<feature type="domain" description="Glycosyltransferase 2-like" evidence="2">
    <location>
        <begin position="4"/>
        <end position="146"/>
    </location>
</feature>
<dbReference type="EMBL" id="QICB01000002">
    <property type="protein sequence ID" value="RNL20627.1"/>
    <property type="molecule type" value="Genomic_DNA"/>
</dbReference>
<dbReference type="RefSeq" id="WP_123197728.1">
    <property type="nucleotide sequence ID" value="NZ_QICB01000002.1"/>
</dbReference>
<evidence type="ECO:0000313" key="3">
    <source>
        <dbReference type="EMBL" id="RNL20627.1"/>
    </source>
</evidence>
<dbReference type="CDD" id="cd00761">
    <property type="entry name" value="Glyco_tranf_GTA_type"/>
    <property type="match status" value="1"/>
</dbReference>
<dbReference type="PANTHER" id="PTHR22916">
    <property type="entry name" value="GLYCOSYLTRANSFERASE"/>
    <property type="match status" value="1"/>
</dbReference>
<evidence type="ECO:0000259" key="2">
    <source>
        <dbReference type="Pfam" id="PF00535"/>
    </source>
</evidence>
<sequence>MDLTIVVPVYNAAAYLPACLEQLRDQGLAEGEYEIVLVDDGSVDDSPRLCDEYARDLACVRAVHQGENRGAGAARNRGIEEARGDYLYFFDADDSLEPGSLARLVDRMKADDLDVLFFGAHIVYESERAERDHPQDADYFRRFTQPGILRGKAMFEHQVRAGDFCAQPCVQVCKTSYVREGGVRFAEGIVNEDNEFVIRSMTADGRCAMASDLCYGYLVREGSVTTDQSKGVARLRAHMYLSDFCRARAYAAREAGEDGLCEAFSMLDEWFVDCAVEACDSMVEGFPSTPLWPDNVMAAADQRECYWRLWQRQNIIRIQEGAIGDLDAKLQGVRAELEESRRETAAREEELGKAYADIEALRGSTSFKVGRAITALPRALRNALKR</sequence>
<dbReference type="InterPro" id="IPR029044">
    <property type="entry name" value="Nucleotide-diphossugar_trans"/>
</dbReference>